<comment type="caution">
    <text evidence="5">The sequence shown here is derived from an EMBL/GenBank/DDBJ whole genome shotgun (WGS) entry which is preliminary data.</text>
</comment>
<dbReference type="SMART" id="SM00382">
    <property type="entry name" value="AAA"/>
    <property type="match status" value="1"/>
</dbReference>
<dbReference type="Proteomes" id="UP000460435">
    <property type="component" value="Unassembled WGS sequence"/>
</dbReference>
<dbReference type="PROSITE" id="PS00211">
    <property type="entry name" value="ABC_TRANSPORTER_1"/>
    <property type="match status" value="1"/>
</dbReference>
<evidence type="ECO:0000256" key="1">
    <source>
        <dbReference type="ARBA" id="ARBA00022448"/>
    </source>
</evidence>
<keyword evidence="3 5" id="KW-0067">ATP-binding</keyword>
<reference evidence="5 6" key="1">
    <citation type="submission" date="2019-11" db="EMBL/GenBank/DDBJ databases">
        <authorList>
            <person name="Li X.-J."/>
            <person name="Feng X.-M."/>
        </authorList>
    </citation>
    <scope>NUCLEOTIDE SEQUENCE [LARGE SCALE GENOMIC DNA]</scope>
    <source>
        <strain evidence="5 6">XMNu-373</strain>
    </source>
</reference>
<dbReference type="PANTHER" id="PTHR43875">
    <property type="entry name" value="MALTODEXTRIN IMPORT ATP-BINDING PROTEIN MSMX"/>
    <property type="match status" value="1"/>
</dbReference>
<dbReference type="InterPro" id="IPR047641">
    <property type="entry name" value="ABC_transpr_MalK/UgpC-like"/>
</dbReference>
<dbReference type="InterPro" id="IPR040582">
    <property type="entry name" value="OB_MalK-like"/>
</dbReference>
<evidence type="ECO:0000259" key="4">
    <source>
        <dbReference type="PROSITE" id="PS50893"/>
    </source>
</evidence>
<protein>
    <submittedName>
        <fullName evidence="5">ATP-binding cassette domain-containing protein</fullName>
    </submittedName>
</protein>
<evidence type="ECO:0000313" key="6">
    <source>
        <dbReference type="Proteomes" id="UP000460435"/>
    </source>
</evidence>
<dbReference type="InterPro" id="IPR017871">
    <property type="entry name" value="ABC_transporter-like_CS"/>
</dbReference>
<dbReference type="AlphaFoldDB" id="A0A7K3LY50"/>
<gene>
    <name evidence="5" type="ORF">F7O44_02425</name>
</gene>
<name>A0A7K3LY50_9ACTN</name>
<proteinExistence type="predicted"/>
<evidence type="ECO:0000313" key="5">
    <source>
        <dbReference type="EMBL" id="NDL55920.1"/>
    </source>
</evidence>
<feature type="domain" description="ABC transporter" evidence="4">
    <location>
        <begin position="4"/>
        <end position="234"/>
    </location>
</feature>
<dbReference type="RefSeq" id="WP_162448580.1">
    <property type="nucleotide sequence ID" value="NZ_WLZY01000001.1"/>
</dbReference>
<dbReference type="PANTHER" id="PTHR43875:SF1">
    <property type="entry name" value="OSMOPROTECTIVE COMPOUNDS UPTAKE ATP-BINDING PROTEIN GGTA"/>
    <property type="match status" value="1"/>
</dbReference>
<evidence type="ECO:0000256" key="3">
    <source>
        <dbReference type="ARBA" id="ARBA00022840"/>
    </source>
</evidence>
<dbReference type="GO" id="GO:0140359">
    <property type="term" value="F:ABC-type transporter activity"/>
    <property type="evidence" value="ECO:0007669"/>
    <property type="project" value="InterPro"/>
</dbReference>
<dbReference type="InterPro" id="IPR008995">
    <property type="entry name" value="Mo/tungstate-bd_C_term_dom"/>
</dbReference>
<accession>A0A7K3LY50</accession>
<dbReference type="Pfam" id="PF17912">
    <property type="entry name" value="OB_MalK"/>
    <property type="match status" value="1"/>
</dbReference>
<dbReference type="GO" id="GO:0005524">
    <property type="term" value="F:ATP binding"/>
    <property type="evidence" value="ECO:0007669"/>
    <property type="project" value="UniProtKB-KW"/>
</dbReference>
<dbReference type="GO" id="GO:0008643">
    <property type="term" value="P:carbohydrate transport"/>
    <property type="evidence" value="ECO:0007669"/>
    <property type="project" value="InterPro"/>
</dbReference>
<dbReference type="Pfam" id="PF00005">
    <property type="entry name" value="ABC_tran"/>
    <property type="match status" value="1"/>
</dbReference>
<dbReference type="EMBL" id="WLZY01000001">
    <property type="protein sequence ID" value="NDL55920.1"/>
    <property type="molecule type" value="Genomic_DNA"/>
</dbReference>
<dbReference type="FunFam" id="3.40.50.300:FF:000042">
    <property type="entry name" value="Maltose/maltodextrin ABC transporter, ATP-binding protein"/>
    <property type="match status" value="1"/>
</dbReference>
<organism evidence="5 6">
    <name type="scientific">Phytoactinopolyspora mesophila</name>
    <dbReference type="NCBI Taxonomy" id="2650750"/>
    <lineage>
        <taxon>Bacteria</taxon>
        <taxon>Bacillati</taxon>
        <taxon>Actinomycetota</taxon>
        <taxon>Actinomycetes</taxon>
        <taxon>Jiangellales</taxon>
        <taxon>Jiangellaceae</taxon>
        <taxon>Phytoactinopolyspora</taxon>
    </lineage>
</organism>
<dbReference type="Gene3D" id="2.40.50.100">
    <property type="match status" value="1"/>
</dbReference>
<dbReference type="CDD" id="cd03301">
    <property type="entry name" value="ABC_MalK_N"/>
    <property type="match status" value="1"/>
</dbReference>
<dbReference type="InterPro" id="IPR015855">
    <property type="entry name" value="ABC_transpr_MalK-like"/>
</dbReference>
<keyword evidence="1" id="KW-0813">Transport</keyword>
<dbReference type="Gene3D" id="3.40.50.300">
    <property type="entry name" value="P-loop containing nucleotide triphosphate hydrolases"/>
    <property type="match status" value="1"/>
</dbReference>
<dbReference type="InterPro" id="IPR003439">
    <property type="entry name" value="ABC_transporter-like_ATP-bd"/>
</dbReference>
<dbReference type="SUPFAM" id="SSF52540">
    <property type="entry name" value="P-loop containing nucleoside triphosphate hydrolases"/>
    <property type="match status" value="1"/>
</dbReference>
<dbReference type="PROSITE" id="PS50893">
    <property type="entry name" value="ABC_TRANSPORTER_2"/>
    <property type="match status" value="1"/>
</dbReference>
<dbReference type="GO" id="GO:0055052">
    <property type="term" value="C:ATP-binding cassette (ABC) transporter complex, substrate-binding subunit-containing"/>
    <property type="evidence" value="ECO:0007669"/>
    <property type="project" value="TreeGrafter"/>
</dbReference>
<sequence length="376" mass="40731">MGALEIEQVHKRFGKTVALSDVTFDVGDGELVVIVGPSGCGKTTLLRIVAGLDQMTSGEVRLDGAPISNLASSRRDIAMVFQSYALYPHMTVERNIGYPLKQRRVPKTYARERVRQVAESLEIADLLDRKPGQLSGGQRQRVALGRAIVREPQAFLMDEPLSNLDAKLRAETRSEISKLQRRLGVTTLYVTHDQVEAMTMGDRIAIMHAGRLQQFGRPLELFDQPANVFVAGFLGTPPMNLIRGRLARTGAGTHFTMPGEARALEVPSSAPVPEVVRAAGSDNDGAHVWLGVRPGATALVSPGELAEASRHQITLSGPVSRSELHGDIAYATVDIGGQELTITLDDMRVPDVAHLAIKPEDIRWFDSAGDLAPVPS</sequence>
<dbReference type="InterPro" id="IPR027417">
    <property type="entry name" value="P-loop_NTPase"/>
</dbReference>
<keyword evidence="2" id="KW-0547">Nucleotide-binding</keyword>
<dbReference type="SUPFAM" id="SSF50331">
    <property type="entry name" value="MOP-like"/>
    <property type="match status" value="1"/>
</dbReference>
<dbReference type="InterPro" id="IPR003593">
    <property type="entry name" value="AAA+_ATPase"/>
</dbReference>
<dbReference type="GO" id="GO:0016887">
    <property type="term" value="F:ATP hydrolysis activity"/>
    <property type="evidence" value="ECO:0007669"/>
    <property type="project" value="InterPro"/>
</dbReference>
<keyword evidence="6" id="KW-1185">Reference proteome</keyword>
<evidence type="ECO:0000256" key="2">
    <source>
        <dbReference type="ARBA" id="ARBA00022741"/>
    </source>
</evidence>